<gene>
    <name evidence="2" type="ORF">O181_037506</name>
</gene>
<keyword evidence="3" id="KW-1185">Reference proteome</keyword>
<evidence type="ECO:0000313" key="2">
    <source>
        <dbReference type="EMBL" id="MBW0497791.1"/>
    </source>
</evidence>
<organism evidence="2 3">
    <name type="scientific">Austropuccinia psidii MF-1</name>
    <dbReference type="NCBI Taxonomy" id="1389203"/>
    <lineage>
        <taxon>Eukaryota</taxon>
        <taxon>Fungi</taxon>
        <taxon>Dikarya</taxon>
        <taxon>Basidiomycota</taxon>
        <taxon>Pucciniomycotina</taxon>
        <taxon>Pucciniomycetes</taxon>
        <taxon>Pucciniales</taxon>
        <taxon>Sphaerophragmiaceae</taxon>
        <taxon>Austropuccinia</taxon>
    </lineage>
</organism>
<accession>A0A9Q3D6B4</accession>
<evidence type="ECO:0000313" key="3">
    <source>
        <dbReference type="Proteomes" id="UP000765509"/>
    </source>
</evidence>
<dbReference type="Proteomes" id="UP000765509">
    <property type="component" value="Unassembled WGS sequence"/>
</dbReference>
<dbReference type="EMBL" id="AVOT02014378">
    <property type="protein sequence ID" value="MBW0497791.1"/>
    <property type="molecule type" value="Genomic_DNA"/>
</dbReference>
<name>A0A9Q3D6B4_9BASI</name>
<dbReference type="AlphaFoldDB" id="A0A9Q3D6B4"/>
<sequence length="151" mass="17968">MAHLSNQTQRHFHKLQECIIRLKEINTLQNNTIHTLQEDYNNLSRPSDETNEILNQLLEEHNRSKIDTAHIQEHFHYIYQDINKLLNFSHKTHSKDQGVFHDKRPAPILQEETKTSVHLGNYQRSPSQYPYGDTMTYQEKKTFKQLPETES</sequence>
<proteinExistence type="predicted"/>
<feature type="region of interest" description="Disordered" evidence="1">
    <location>
        <begin position="111"/>
        <end position="151"/>
    </location>
</feature>
<protein>
    <submittedName>
        <fullName evidence="2">Uncharacterized protein</fullName>
    </submittedName>
</protein>
<reference evidence="2" key="1">
    <citation type="submission" date="2021-03" db="EMBL/GenBank/DDBJ databases">
        <title>Draft genome sequence of rust myrtle Austropuccinia psidii MF-1, a brazilian biotype.</title>
        <authorList>
            <person name="Quecine M.C."/>
            <person name="Pachon D.M.R."/>
            <person name="Bonatelli M.L."/>
            <person name="Correr F.H."/>
            <person name="Franceschini L.M."/>
            <person name="Leite T.F."/>
            <person name="Margarido G.R.A."/>
            <person name="Almeida C.A."/>
            <person name="Ferrarezi J.A."/>
            <person name="Labate C.A."/>
        </authorList>
    </citation>
    <scope>NUCLEOTIDE SEQUENCE</scope>
    <source>
        <strain evidence="2">MF-1</strain>
    </source>
</reference>
<evidence type="ECO:0000256" key="1">
    <source>
        <dbReference type="SAM" id="MobiDB-lite"/>
    </source>
</evidence>
<comment type="caution">
    <text evidence="2">The sequence shown here is derived from an EMBL/GenBank/DDBJ whole genome shotgun (WGS) entry which is preliminary data.</text>
</comment>
<feature type="compositionally biased region" description="Polar residues" evidence="1">
    <location>
        <begin position="116"/>
        <end position="128"/>
    </location>
</feature>